<gene>
    <name evidence="3" type="ORF">J5Y06_14875</name>
</gene>
<evidence type="ECO:0000313" key="4">
    <source>
        <dbReference type="Proteomes" id="UP000666240"/>
    </source>
</evidence>
<dbReference type="EMBL" id="JAGIYY010000005">
    <property type="protein sequence ID" value="MBP0439940.1"/>
    <property type="molecule type" value="Genomic_DNA"/>
</dbReference>
<dbReference type="Pfam" id="PF23544">
    <property type="entry name" value="AtuA_ferredoxin"/>
    <property type="match status" value="1"/>
</dbReference>
<evidence type="ECO:0000259" key="2">
    <source>
        <dbReference type="Pfam" id="PF23544"/>
    </source>
</evidence>
<reference evidence="3" key="1">
    <citation type="submission" date="2021-03" db="EMBL/GenBank/DDBJ databases">
        <title>Genome sequencing and assembly of Tianweitania sediminis.</title>
        <authorList>
            <person name="Chhetri G."/>
        </authorList>
    </citation>
    <scope>NUCLEOTIDE SEQUENCE</scope>
    <source>
        <strain evidence="3">Z8</strain>
    </source>
</reference>
<organism evidence="3 4">
    <name type="scientific">Tianweitania sediminis</name>
    <dbReference type="NCBI Taxonomy" id="1502156"/>
    <lineage>
        <taxon>Bacteria</taxon>
        <taxon>Pseudomonadati</taxon>
        <taxon>Pseudomonadota</taxon>
        <taxon>Alphaproteobacteria</taxon>
        <taxon>Hyphomicrobiales</taxon>
        <taxon>Phyllobacteriaceae</taxon>
        <taxon>Tianweitania</taxon>
    </lineage>
</organism>
<accession>A0A8J7R0V0</accession>
<dbReference type="PANTHER" id="PTHR47708">
    <property type="match status" value="1"/>
</dbReference>
<evidence type="ECO:0000313" key="3">
    <source>
        <dbReference type="EMBL" id="MBP0439940.1"/>
    </source>
</evidence>
<keyword evidence="4" id="KW-1185">Reference proteome</keyword>
<protein>
    <submittedName>
        <fullName evidence="3">DUF1446 domain-containing protein</fullName>
    </submittedName>
</protein>
<dbReference type="Proteomes" id="UP000666240">
    <property type="component" value="Unassembled WGS sequence"/>
</dbReference>
<name>A0A8J7R0V0_9HYPH</name>
<dbReference type="AlphaFoldDB" id="A0A8J7R0V0"/>
<dbReference type="Pfam" id="PF07287">
    <property type="entry name" value="AtuA"/>
    <property type="match status" value="1"/>
</dbReference>
<sequence>MTTIRIGGATGFWGDSSISLPQLLKGGGIDYLVFDYLAEITMSIMARARAKDENGGFAADFVSLIAAHLPEIARQKVKIVSNAGGVNPRACGRALEKAINDAGLDVKVAVVLGDDLAPRQDEFRKGGTREMFTGEPMPEKLWSFNAYLGARPIAAALGRGADIVITGRCVDSAVTLGASLHAFGWPLDDYDRLASASLAGHILECGAQATGGIHTDWDKTGDWATIGYPIAEIGEDGSFVVTKPKGTGGLVSAGTVSEQLLYEIGDPSAYLLPDVTCDFTQVEIEEIGPDKVRVTKARGRAPTATYKASATYQDGFRVGMYLTIGGIDAVAKAKKVADATLRRCARLLEEQGVAPFSETSVEIIGSESAYAFRSRTMATREVVLKVAAKHKAQAPLGMLVRELTSSGTSMAPGITGMGGNRPKISPLIRLFSCLVPKGEVLASIEFDGRSFEAPAPMEDVAVPPRVRDSATEDAETIEDPVEVPLVRLAFGRSGDKGNHANIGIKAREPRFLPYIRAALTPDVVAGHFEHFGVAAVHRYDLPGIHALNFLLEDVLGGGGIASLRNDPQGKAYAQILLDLPIPLPSALARELDRLPP</sequence>
<evidence type="ECO:0000259" key="1">
    <source>
        <dbReference type="Pfam" id="PF07287"/>
    </source>
</evidence>
<dbReference type="InterPro" id="IPR010839">
    <property type="entry name" value="AtuA_N"/>
</dbReference>
<comment type="caution">
    <text evidence="3">The sequence shown here is derived from an EMBL/GenBank/DDBJ whole genome shotgun (WGS) entry which is preliminary data.</text>
</comment>
<dbReference type="RefSeq" id="WP_209335984.1">
    <property type="nucleotide sequence ID" value="NZ_JAGIYY010000005.1"/>
</dbReference>
<dbReference type="InterPro" id="IPR056362">
    <property type="entry name" value="AtuA-like_ferredoxin_dom"/>
</dbReference>
<feature type="domain" description="Acyclic terpene utilisation N-terminal" evidence="1">
    <location>
        <begin position="4"/>
        <end position="444"/>
    </location>
</feature>
<feature type="domain" description="AtuA-like ferredoxin-fold" evidence="2">
    <location>
        <begin position="483"/>
        <end position="581"/>
    </location>
</feature>
<proteinExistence type="predicted"/>
<dbReference type="PANTHER" id="PTHR47708:SF2">
    <property type="entry name" value="SI:CH73-132F6.5"/>
    <property type="match status" value="1"/>
</dbReference>